<dbReference type="Gene3D" id="1.20.1020.10">
    <property type="entry name" value="TAZ domain"/>
    <property type="match status" value="2"/>
</dbReference>
<evidence type="ECO:0000256" key="2">
    <source>
        <dbReference type="ARBA" id="ARBA00022771"/>
    </source>
</evidence>
<dbReference type="GeneID" id="20081140"/>
<feature type="compositionally biased region" description="Low complexity" evidence="4">
    <location>
        <begin position="365"/>
        <end position="395"/>
    </location>
</feature>
<dbReference type="VEuPathDB" id="FungiDB:H310_04090"/>
<dbReference type="Pfam" id="PF02135">
    <property type="entry name" value="zf-TAZ"/>
    <property type="match status" value="2"/>
</dbReference>
<dbReference type="InterPro" id="IPR000197">
    <property type="entry name" value="Znf_TAZ"/>
</dbReference>
<dbReference type="SMART" id="SM00551">
    <property type="entry name" value="ZnF_TAZ"/>
    <property type="match status" value="1"/>
</dbReference>
<evidence type="ECO:0000259" key="5">
    <source>
        <dbReference type="PROSITE" id="PS50134"/>
    </source>
</evidence>
<feature type="region of interest" description="Disordered" evidence="4">
    <location>
        <begin position="723"/>
        <end position="766"/>
    </location>
</feature>
<organism evidence="6">
    <name type="scientific">Aphanomyces invadans</name>
    <dbReference type="NCBI Taxonomy" id="157072"/>
    <lineage>
        <taxon>Eukaryota</taxon>
        <taxon>Sar</taxon>
        <taxon>Stramenopiles</taxon>
        <taxon>Oomycota</taxon>
        <taxon>Saprolegniomycetes</taxon>
        <taxon>Saprolegniales</taxon>
        <taxon>Verrucalvaceae</taxon>
        <taxon>Aphanomyces</taxon>
    </lineage>
</organism>
<sequence>MPCRFQNCTWRSFAKMSAPIDDLLYDDDDDDDMSLGNTDMTSGFAQQSMGMLPPPGAVLSPQPILVQPPVGVIAPPHQAMAAPIAYTPSPTAPPPVMTQEEKIKKLFRLILERFPDKYKPLFEEVRTRQIGVKNDMNFIVDLVKRSLGEPIFNVLCQEVGGFSIPTSTPRTFPTQPTMKAEPVPTVPTSIPFSQALTTYQAAPTPNRPMAATLQPAQQRAPAPAAVVAPPSAATHQSTEASAKIRFARQLLAHSATCTTAPGECKAMAKCDDIKRFFKHSMTCGGGRECHHCEQLRTLVKLHATECTVGPRDRCPIPFCDTMRSNAGPRQPSMKDPPANSPQSNVHPDLHEPQAVKKQVPPYTQPSPATQHAAPAAPTPQATATATPATTTQQTPKATDYGQILQMILHCQKCSLSSGCPAPGCSESKEYMREMQNPATTVVKAKTYLQVFNHYKQCPNKVTCPVCSVSLQPLPFATAPPQQPATNTGAAVAVPGQQLTPQGLTTKRPGTATSPRSPLDGGPAKKVKASPANSFAPSSVTKKALASNATAYLQQNHPGAIETYDLTEELAPTNANDLRREADVLTHTNIDPQVEKRIMLAGVPPKAKQLGPKRETWSELFQHQGLQQTMAKAFIAGGLQPQTGEDVTEVMGLALHEYLKQALEEMVEIAKQRNDAYANSIPRKQPPPPSSHPAKTAVEILRLSSDEHFNRQMQADQALRSELLEEGRKDESADKDKNNKRRKGKANPKAPPSASSTSKKDLMDKDEEDMDIDELARKDLKLKLTQEGSVMLEGRVNTSIAPNARRNKHEIQVTMEDAEYWLRSQKPYVDAKLFCRAMAARIHSKNL</sequence>
<dbReference type="GO" id="GO:0008270">
    <property type="term" value="F:zinc ion binding"/>
    <property type="evidence" value="ECO:0007669"/>
    <property type="project" value="UniProtKB-KW"/>
</dbReference>
<dbReference type="InterPro" id="IPR035898">
    <property type="entry name" value="TAZ_dom_sf"/>
</dbReference>
<dbReference type="SUPFAM" id="SSF57933">
    <property type="entry name" value="TAZ domain"/>
    <property type="match status" value="2"/>
</dbReference>
<keyword evidence="3" id="KW-0862">Zinc</keyword>
<dbReference type="PROSITE" id="PS50134">
    <property type="entry name" value="ZF_TAZ"/>
    <property type="match status" value="1"/>
</dbReference>
<feature type="compositionally biased region" description="Basic and acidic residues" evidence="4">
    <location>
        <begin position="723"/>
        <end position="736"/>
    </location>
</feature>
<dbReference type="eggNOG" id="ENOG502QRM0">
    <property type="taxonomic scope" value="Eukaryota"/>
</dbReference>
<dbReference type="OrthoDB" id="73915at2759"/>
<dbReference type="EMBL" id="KI913957">
    <property type="protein sequence ID" value="ETW05046.1"/>
    <property type="molecule type" value="Genomic_DNA"/>
</dbReference>
<gene>
    <name evidence="6" type="ORF">H310_04090</name>
</gene>
<keyword evidence="1" id="KW-0479">Metal-binding</keyword>
<feature type="region of interest" description="Disordered" evidence="4">
    <location>
        <begin position="325"/>
        <end position="395"/>
    </location>
</feature>
<evidence type="ECO:0000256" key="1">
    <source>
        <dbReference type="ARBA" id="ARBA00022723"/>
    </source>
</evidence>
<feature type="domain" description="TAZ-type" evidence="5">
    <location>
        <begin position="237"/>
        <end position="322"/>
    </location>
</feature>
<dbReference type="STRING" id="157072.A0A024UF63"/>
<keyword evidence="2" id="KW-0863">Zinc-finger</keyword>
<feature type="region of interest" description="Disordered" evidence="4">
    <location>
        <begin position="498"/>
        <end position="534"/>
    </location>
</feature>
<dbReference type="RefSeq" id="XP_008866488.1">
    <property type="nucleotide sequence ID" value="XM_008868266.1"/>
</dbReference>
<accession>A0A024UF63</accession>
<evidence type="ECO:0000313" key="6">
    <source>
        <dbReference type="EMBL" id="ETW05046.1"/>
    </source>
</evidence>
<reference evidence="6" key="1">
    <citation type="submission" date="2013-12" db="EMBL/GenBank/DDBJ databases">
        <title>The Genome Sequence of Aphanomyces invadans NJM9701.</title>
        <authorList>
            <consortium name="The Broad Institute Genomics Platform"/>
            <person name="Russ C."/>
            <person name="Tyler B."/>
            <person name="van West P."/>
            <person name="Dieguez-Uribeondo J."/>
            <person name="Young S.K."/>
            <person name="Zeng Q."/>
            <person name="Gargeya S."/>
            <person name="Fitzgerald M."/>
            <person name="Abouelleil A."/>
            <person name="Alvarado L."/>
            <person name="Chapman S.B."/>
            <person name="Gainer-Dewar J."/>
            <person name="Goldberg J."/>
            <person name="Griggs A."/>
            <person name="Gujja S."/>
            <person name="Hansen M."/>
            <person name="Howarth C."/>
            <person name="Imamovic A."/>
            <person name="Ireland A."/>
            <person name="Larimer J."/>
            <person name="McCowan C."/>
            <person name="Murphy C."/>
            <person name="Pearson M."/>
            <person name="Poon T.W."/>
            <person name="Priest M."/>
            <person name="Roberts A."/>
            <person name="Saif S."/>
            <person name="Shea T."/>
            <person name="Sykes S."/>
            <person name="Wortman J."/>
            <person name="Nusbaum C."/>
            <person name="Birren B."/>
        </authorList>
    </citation>
    <scope>NUCLEOTIDE SEQUENCE [LARGE SCALE GENOMIC DNA]</scope>
    <source>
        <strain evidence="6">NJM9701</strain>
    </source>
</reference>
<protein>
    <recommendedName>
        <fullName evidence="5">TAZ-type domain-containing protein</fullName>
    </recommendedName>
</protein>
<dbReference type="AlphaFoldDB" id="A0A024UF63"/>
<evidence type="ECO:0000256" key="4">
    <source>
        <dbReference type="SAM" id="MobiDB-lite"/>
    </source>
</evidence>
<name>A0A024UF63_9STRA</name>
<evidence type="ECO:0000256" key="3">
    <source>
        <dbReference type="ARBA" id="ARBA00022833"/>
    </source>
</evidence>
<proteinExistence type="predicted"/>